<dbReference type="InterPro" id="IPR036565">
    <property type="entry name" value="Mur-like_cat_sf"/>
</dbReference>
<dbReference type="AlphaFoldDB" id="A0A1G2HEB1"/>
<keyword evidence="3" id="KW-0067">ATP-binding</keyword>
<dbReference type="EMBL" id="MHOH01000012">
    <property type="protein sequence ID" value="OGZ60815.1"/>
    <property type="molecule type" value="Genomic_DNA"/>
</dbReference>
<dbReference type="PANTHER" id="PTHR43024:SF1">
    <property type="entry name" value="UDP-N-ACETYLMURAMOYL-TRIPEPTIDE--D-ALANYL-D-ALANINE LIGASE"/>
    <property type="match status" value="1"/>
</dbReference>
<comment type="caution">
    <text evidence="4">The sequence shown here is derived from an EMBL/GenBank/DDBJ whole genome shotgun (WGS) entry which is preliminary data.</text>
</comment>
<evidence type="ECO:0008006" key="6">
    <source>
        <dbReference type="Google" id="ProtNLM"/>
    </source>
</evidence>
<evidence type="ECO:0000313" key="5">
    <source>
        <dbReference type="Proteomes" id="UP000178835"/>
    </source>
</evidence>
<accession>A0A1G2HEB1</accession>
<dbReference type="InterPro" id="IPR051046">
    <property type="entry name" value="MurCDEF_CellWall_CoF430Synth"/>
</dbReference>
<keyword evidence="2" id="KW-0547">Nucleotide-binding</keyword>
<dbReference type="Proteomes" id="UP000178835">
    <property type="component" value="Unassembled WGS sequence"/>
</dbReference>
<organism evidence="4 5">
    <name type="scientific">Candidatus Spechtbacteria bacterium RIFCSPLOWO2_01_FULL_43_12</name>
    <dbReference type="NCBI Taxonomy" id="1802162"/>
    <lineage>
        <taxon>Bacteria</taxon>
        <taxon>Candidatus Spechtiibacteriota</taxon>
    </lineage>
</organism>
<reference evidence="4 5" key="1">
    <citation type="journal article" date="2016" name="Nat. Commun.">
        <title>Thousands of microbial genomes shed light on interconnected biogeochemical processes in an aquifer system.</title>
        <authorList>
            <person name="Anantharaman K."/>
            <person name="Brown C.T."/>
            <person name="Hug L.A."/>
            <person name="Sharon I."/>
            <person name="Castelle C.J."/>
            <person name="Probst A.J."/>
            <person name="Thomas B.C."/>
            <person name="Singh A."/>
            <person name="Wilkins M.J."/>
            <person name="Karaoz U."/>
            <person name="Brodie E.L."/>
            <person name="Williams K.H."/>
            <person name="Hubbard S.S."/>
            <person name="Banfield J.F."/>
        </authorList>
    </citation>
    <scope>NUCLEOTIDE SEQUENCE [LARGE SCALE GENOMIC DNA]</scope>
</reference>
<dbReference type="GO" id="GO:0005524">
    <property type="term" value="F:ATP binding"/>
    <property type="evidence" value="ECO:0007669"/>
    <property type="project" value="UniProtKB-KW"/>
</dbReference>
<protein>
    <recommendedName>
        <fullName evidence="6">Mur ligase central domain-containing protein</fullName>
    </recommendedName>
</protein>
<gene>
    <name evidence="4" type="ORF">A2919_01390</name>
</gene>
<dbReference type="GO" id="GO:0016881">
    <property type="term" value="F:acid-amino acid ligase activity"/>
    <property type="evidence" value="ECO:0007669"/>
    <property type="project" value="InterPro"/>
</dbReference>
<dbReference type="PANTHER" id="PTHR43024">
    <property type="entry name" value="UDP-N-ACETYLMURAMOYL-TRIPEPTIDE--D-ALANYL-D-ALANINE LIGASE"/>
    <property type="match status" value="1"/>
</dbReference>
<keyword evidence="1" id="KW-0436">Ligase</keyword>
<proteinExistence type="predicted"/>
<sequence length="386" mass="42464">MNFITTLLLKKYKPKLIVVFGAYGRDESRRAIHAVLAAHTTVYSASAGSFTKEFRNYTGGLATGLKALFKKSAFPHVIVVDSSTDNKEYKKLREILGIDLAIVMPLGDIPSFSDLFSGPGPLAREILKEIRAARRAILCGDDESLVDIAAELIRKPIMFGFDEANDIRIESANPELLIKRRAHGRTHVKVDHDGNFIPFSIPSSFGKRNIYAAGAALGVSVPYDINFISAAQDLQKYTSPANAFHLSSGIKSTALITVTKNVTPYAAREAIELIGRFRETGSIARSVLVLSDIILDKEGETEGLHRYLGELAAHNADVLILIGERVIFSEEEAQKHGMSAENIFRFHDVGDAALKTQEILERMDGVLILGSESIDLKKIIDEIRVR</sequence>
<evidence type="ECO:0000313" key="4">
    <source>
        <dbReference type="EMBL" id="OGZ60815.1"/>
    </source>
</evidence>
<dbReference type="Gene3D" id="3.90.190.20">
    <property type="entry name" value="Mur ligase, C-terminal domain"/>
    <property type="match status" value="1"/>
</dbReference>
<evidence type="ECO:0000256" key="1">
    <source>
        <dbReference type="ARBA" id="ARBA00022598"/>
    </source>
</evidence>
<evidence type="ECO:0000256" key="3">
    <source>
        <dbReference type="ARBA" id="ARBA00022840"/>
    </source>
</evidence>
<evidence type="ECO:0000256" key="2">
    <source>
        <dbReference type="ARBA" id="ARBA00022741"/>
    </source>
</evidence>
<dbReference type="InterPro" id="IPR036615">
    <property type="entry name" value="Mur_ligase_C_dom_sf"/>
</dbReference>
<dbReference type="SUPFAM" id="SSF53244">
    <property type="entry name" value="MurD-like peptide ligases, peptide-binding domain"/>
    <property type="match status" value="1"/>
</dbReference>
<name>A0A1G2HEB1_9BACT</name>
<dbReference type="Gene3D" id="3.40.1190.10">
    <property type="entry name" value="Mur-like, catalytic domain"/>
    <property type="match status" value="1"/>
</dbReference>